<dbReference type="GO" id="GO:0046677">
    <property type="term" value="P:response to antibiotic"/>
    <property type="evidence" value="ECO:0007669"/>
    <property type="project" value="InterPro"/>
</dbReference>
<dbReference type="Pfam" id="PF05139">
    <property type="entry name" value="Erythro_esteras"/>
    <property type="match status" value="1"/>
</dbReference>
<dbReference type="Proteomes" id="UP000617041">
    <property type="component" value="Unassembled WGS sequence"/>
</dbReference>
<dbReference type="PANTHER" id="PTHR31299:SF0">
    <property type="entry name" value="ESTERASE, PUTATIVE (AFU_ORTHOLOGUE AFUA_1G05850)-RELATED"/>
    <property type="match status" value="1"/>
</dbReference>
<protein>
    <submittedName>
        <fullName evidence="1">Erythromycin esterase family protein</fullName>
    </submittedName>
</protein>
<evidence type="ECO:0000313" key="1">
    <source>
        <dbReference type="EMBL" id="MBK0392486.1"/>
    </source>
</evidence>
<dbReference type="AlphaFoldDB" id="A0A934UR46"/>
<dbReference type="PIRSF" id="PIRSF036794">
    <property type="entry name" value="UCP_erythr_ester"/>
    <property type="match status" value="1"/>
</dbReference>
<dbReference type="InterPro" id="IPR014622">
    <property type="entry name" value="UCP036794_erythomycin"/>
</dbReference>
<accession>A0A934UR46</accession>
<name>A0A934UR46_9BURK</name>
<organism evidence="1 2">
    <name type="scientific">Ramlibacter algicola</name>
    <dbReference type="NCBI Taxonomy" id="2795217"/>
    <lineage>
        <taxon>Bacteria</taxon>
        <taxon>Pseudomonadati</taxon>
        <taxon>Pseudomonadota</taxon>
        <taxon>Betaproteobacteria</taxon>
        <taxon>Burkholderiales</taxon>
        <taxon>Comamonadaceae</taxon>
        <taxon>Ramlibacter</taxon>
    </lineage>
</organism>
<dbReference type="SUPFAM" id="SSF159501">
    <property type="entry name" value="EreA/ChaN-like"/>
    <property type="match status" value="1"/>
</dbReference>
<dbReference type="InterPro" id="IPR052036">
    <property type="entry name" value="Hydrolase/PRTase-associated"/>
</dbReference>
<dbReference type="EMBL" id="JAEDAO010000001">
    <property type="protein sequence ID" value="MBK0392486.1"/>
    <property type="molecule type" value="Genomic_DNA"/>
</dbReference>
<proteinExistence type="predicted"/>
<dbReference type="CDD" id="cd14728">
    <property type="entry name" value="Ere-like"/>
    <property type="match status" value="1"/>
</dbReference>
<dbReference type="InterPro" id="IPR007815">
    <property type="entry name" value="Emycin_Estase"/>
</dbReference>
<sequence length="441" mass="49903">MAASREPGLLDDVRRHARPLQGIRADAALVRAAAAHRLVLIGEASHGTHEFYAFRAELTQQLVEHHGCRAVVIEGDWPDTWRVNRWVRGLDGGTPDDALAGFQRFPTWMWRNTVMRDFIVWLRAFNMGRAPWEQCGVYGMDLYSLFGSVKAVLQYLDRTDAEAARRARRRYACFDHFQQDLQAYGYAAGFGAGLSCENAVLAQLRDLMEQRTPEDDDPDALFHAQQNAKLVHDAEQYYRSMFRGRASSWNLRDLHMVDTLQALQGHLHERMGSPPRMAVWAHNSHLGDASATQMHDQGEWNVGELVRQRWGEEAFLIGATTYEGTVRAASEWDEPGVAKTVRPGLAGSWEALFHDTGLGDFVLEPHADPHLRRLLDLPLLERAIGVIYLPESERHSHYFDARIGMQFDAIVHLDQTRSLEPIADCVEPEGVEVPETYPEGT</sequence>
<reference evidence="1" key="1">
    <citation type="submission" date="2020-12" db="EMBL/GenBank/DDBJ databases">
        <title>Ramlibacter sp. nov., isolated from a freshwater alga, Cryptomonas.</title>
        <authorList>
            <person name="Kim H.M."/>
            <person name="Jeon C.O."/>
        </authorList>
    </citation>
    <scope>NUCLEOTIDE SEQUENCE</scope>
    <source>
        <strain evidence="1">CrO1</strain>
    </source>
</reference>
<evidence type="ECO:0000313" key="2">
    <source>
        <dbReference type="Proteomes" id="UP000617041"/>
    </source>
</evidence>
<dbReference type="RefSeq" id="WP_200787417.1">
    <property type="nucleotide sequence ID" value="NZ_JAEDAO010000001.1"/>
</dbReference>
<dbReference type="Gene3D" id="3.40.1660.10">
    <property type="entry name" value="EreA-like (biosynthetic domain)"/>
    <property type="match status" value="1"/>
</dbReference>
<keyword evidence="2" id="KW-1185">Reference proteome</keyword>
<gene>
    <name evidence="1" type="ORF">I8E28_07770</name>
</gene>
<dbReference type="Gene3D" id="3.30.1870.10">
    <property type="entry name" value="EreA-like, domain 2"/>
    <property type="match status" value="1"/>
</dbReference>
<comment type="caution">
    <text evidence="1">The sequence shown here is derived from an EMBL/GenBank/DDBJ whole genome shotgun (WGS) entry which is preliminary data.</text>
</comment>
<dbReference type="PANTHER" id="PTHR31299">
    <property type="entry name" value="ESTERASE, PUTATIVE (AFU_ORTHOLOGUE AFUA_1G05850)-RELATED"/>
    <property type="match status" value="1"/>
</dbReference>